<dbReference type="InterPro" id="IPR008979">
    <property type="entry name" value="Galactose-bd-like_sf"/>
</dbReference>
<feature type="compositionally biased region" description="Basic and acidic residues" evidence="1">
    <location>
        <begin position="369"/>
        <end position="388"/>
    </location>
</feature>
<dbReference type="OrthoDB" id="426386at2759"/>
<dbReference type="Pfam" id="PF08547">
    <property type="entry name" value="CIA30"/>
    <property type="match status" value="1"/>
</dbReference>
<dbReference type="SUPFAM" id="SSF51735">
    <property type="entry name" value="NAD(P)-binding Rossmann-fold domains"/>
    <property type="match status" value="1"/>
</dbReference>
<dbReference type="Gene3D" id="3.40.50.720">
    <property type="entry name" value="NAD(P)-binding Rossmann-like Domain"/>
    <property type="match status" value="1"/>
</dbReference>
<dbReference type="EMBL" id="LSYV01000011">
    <property type="protein sequence ID" value="KXZ52027.1"/>
    <property type="molecule type" value="Genomic_DNA"/>
</dbReference>
<comment type="caution">
    <text evidence="3">The sequence shown here is derived from an EMBL/GenBank/DDBJ whole genome shotgun (WGS) entry which is preliminary data.</text>
</comment>
<dbReference type="STRING" id="33097.A0A150GQB0"/>
<dbReference type="AlphaFoldDB" id="A0A150GQB0"/>
<dbReference type="InterPro" id="IPR013857">
    <property type="entry name" value="NADH-UbQ_OxRdtase-assoc_prot30"/>
</dbReference>
<proteinExistence type="predicted"/>
<evidence type="ECO:0000259" key="2">
    <source>
        <dbReference type="Pfam" id="PF08547"/>
    </source>
</evidence>
<dbReference type="InterPro" id="IPR036291">
    <property type="entry name" value="NAD(P)-bd_dom_sf"/>
</dbReference>
<dbReference type="PANTHER" id="PTHR15020">
    <property type="entry name" value="FLAVIN REDUCTASE-RELATED"/>
    <property type="match status" value="1"/>
</dbReference>
<feature type="domain" description="NADH:ubiquinone oxidoreductase intermediate-associated protein 30" evidence="2">
    <location>
        <begin position="191"/>
        <end position="277"/>
    </location>
</feature>
<dbReference type="Proteomes" id="UP000075714">
    <property type="component" value="Unassembled WGS sequence"/>
</dbReference>
<gene>
    <name evidence="3" type="ORF">GPECTOR_10g1050</name>
</gene>
<dbReference type="SUPFAM" id="SSF49785">
    <property type="entry name" value="Galactose-binding domain-like"/>
    <property type="match status" value="1"/>
</dbReference>
<organism evidence="3 4">
    <name type="scientific">Gonium pectorale</name>
    <name type="common">Green alga</name>
    <dbReference type="NCBI Taxonomy" id="33097"/>
    <lineage>
        <taxon>Eukaryota</taxon>
        <taxon>Viridiplantae</taxon>
        <taxon>Chlorophyta</taxon>
        <taxon>core chlorophytes</taxon>
        <taxon>Chlorophyceae</taxon>
        <taxon>CS clade</taxon>
        <taxon>Chlamydomonadales</taxon>
        <taxon>Volvocaceae</taxon>
        <taxon>Gonium</taxon>
    </lineage>
</organism>
<evidence type="ECO:0000313" key="3">
    <source>
        <dbReference type="EMBL" id="KXZ52027.1"/>
    </source>
</evidence>
<evidence type="ECO:0000313" key="4">
    <source>
        <dbReference type="Proteomes" id="UP000075714"/>
    </source>
</evidence>
<evidence type="ECO:0000256" key="1">
    <source>
        <dbReference type="SAM" id="MobiDB-lite"/>
    </source>
</evidence>
<protein>
    <recommendedName>
        <fullName evidence="2">NADH:ubiquinone oxidoreductase intermediate-associated protein 30 domain-containing protein</fullName>
    </recommendedName>
</protein>
<dbReference type="PANTHER" id="PTHR15020:SF11">
    <property type="entry name" value="OS06G0360300 PROTEIN"/>
    <property type="match status" value="1"/>
</dbReference>
<name>A0A150GQB0_GONPE</name>
<keyword evidence="4" id="KW-1185">Reference proteome</keyword>
<reference evidence="4" key="1">
    <citation type="journal article" date="2016" name="Nat. Commun.">
        <title>The Gonium pectorale genome demonstrates co-option of cell cycle regulation during the evolution of multicellularity.</title>
        <authorList>
            <person name="Hanschen E.R."/>
            <person name="Marriage T.N."/>
            <person name="Ferris P.J."/>
            <person name="Hamaji T."/>
            <person name="Toyoda A."/>
            <person name="Fujiyama A."/>
            <person name="Neme R."/>
            <person name="Noguchi H."/>
            <person name="Minakuchi Y."/>
            <person name="Suzuki M."/>
            <person name="Kawai-Toyooka H."/>
            <person name="Smith D.R."/>
            <person name="Sparks H."/>
            <person name="Anderson J."/>
            <person name="Bakaric R."/>
            <person name="Luria V."/>
            <person name="Karger A."/>
            <person name="Kirschner M.W."/>
            <person name="Durand P.M."/>
            <person name="Michod R.E."/>
            <person name="Nozaki H."/>
            <person name="Olson B.J."/>
        </authorList>
    </citation>
    <scope>NUCLEOTIDE SEQUENCE [LARGE SCALE GENOMIC DNA]</scope>
    <source>
        <strain evidence="4">NIES-2863</strain>
    </source>
</reference>
<sequence length="388" mass="40808">MAGLVAVIAAQMQQQSASVEGEAAIVEAEGAEATPPPPPPPPRENAVLVLGATGRLGRRVVQKLLASGRTVVAGVRSLDKARDVLLGSGEGRMGLAEGFQAEGRPGILFLEEVDITSPESIRRPGLWAGVSQAVLTVGTVFGPLPEGGFGVIGGMTSEKVEAEGISSLMSLLPELLPKRAERTSKMVLSMRTAEELAVWQRLDDVIMGGNSDSGLEALPEGAEVAGAVWRGNLVVEGGGFCGARTAKLGLSLADSDGVHLRLKGDGQTFKLNIKTTFELRRNEAPESKGKRPMGQRDYVRLFLKLAEDKYRWRMGLLPMPKAVPPPPPVTEERRKEIVAQVAVIRGQAPAAPAPSDGANGSAALANKNGAEKEEVKAEAKKETVGARA</sequence>
<accession>A0A150GQB0</accession>
<feature type="region of interest" description="Disordered" evidence="1">
    <location>
        <begin position="348"/>
        <end position="388"/>
    </location>
</feature>